<evidence type="ECO:0000256" key="2">
    <source>
        <dbReference type="ARBA" id="ARBA00023002"/>
    </source>
</evidence>
<dbReference type="PANTHER" id="PTHR47706">
    <property type="entry name" value="NMRA-LIKE FAMILY PROTEIN"/>
    <property type="match status" value="1"/>
</dbReference>
<protein>
    <recommendedName>
        <fullName evidence="3">NmrA-like domain-containing protein</fullName>
    </recommendedName>
</protein>
<reference evidence="4" key="1">
    <citation type="submission" date="2021-12" db="EMBL/GenBank/DDBJ databases">
        <title>Convergent genome expansion in fungi linked to evolution of root-endophyte symbiosis.</title>
        <authorList>
            <consortium name="DOE Joint Genome Institute"/>
            <person name="Ke Y.-H."/>
            <person name="Bonito G."/>
            <person name="Liao H.-L."/>
            <person name="Looney B."/>
            <person name="Rojas-Flechas A."/>
            <person name="Nash J."/>
            <person name="Hameed K."/>
            <person name="Schadt C."/>
            <person name="Martin F."/>
            <person name="Crous P.W."/>
            <person name="Miettinen O."/>
            <person name="Magnuson J.K."/>
            <person name="Labbe J."/>
            <person name="Jacobson D."/>
            <person name="Doktycz M.J."/>
            <person name="Veneault-Fourrey C."/>
            <person name="Kuo A."/>
            <person name="Mondo S."/>
            <person name="Calhoun S."/>
            <person name="Riley R."/>
            <person name="Ohm R."/>
            <person name="LaButti K."/>
            <person name="Andreopoulos B."/>
            <person name="Pangilinan J."/>
            <person name="Nolan M."/>
            <person name="Tritt A."/>
            <person name="Clum A."/>
            <person name="Lipzen A."/>
            <person name="Daum C."/>
            <person name="Barry K."/>
            <person name="Grigoriev I.V."/>
            <person name="Vilgalys R."/>
        </authorList>
    </citation>
    <scope>NUCLEOTIDE SEQUENCE</scope>
    <source>
        <strain evidence="4">PMI_201</strain>
    </source>
</reference>
<dbReference type="AlphaFoldDB" id="A0AAD4KTX9"/>
<dbReference type="Proteomes" id="UP001201262">
    <property type="component" value="Unassembled WGS sequence"/>
</dbReference>
<keyword evidence="2" id="KW-0560">Oxidoreductase</keyword>
<dbReference type="CDD" id="cd05259">
    <property type="entry name" value="PCBER_SDR_a"/>
    <property type="match status" value="1"/>
</dbReference>
<sequence>MSLKGTSRNIIVAGGSGRLGSYIVSGLLAKGIHNISAISRVGSTAQFPSGVTIHRGLYTDETFLNTVLQKQDVLIVCLAKATLDFQLLLIRAAAKAGVPYVLPSEYGVDSSSKEVIKHLPVIKRKVEARELIEELGVSSWIAVASNPLISFHVRNLRLGIDVKNRTATIWDNGTRKRPLTTLEMLGKSVAGLLSLPEEELATNKNQHVYISSFYVSQRDILASVIRATGTKEKDWTIENVKLDDFLAEKRAEFDRGNLPIIEKMILLVAFKDGLNDFQSVVNYKRLGVDPESLDDFIKQEVRDYHL</sequence>
<gene>
    <name evidence="4" type="ORF">BGW36DRAFT_396433</name>
</gene>
<keyword evidence="1" id="KW-0521">NADP</keyword>
<name>A0AAD4KTX9_9EURO</name>
<dbReference type="GeneID" id="70248451"/>
<organism evidence="4 5">
    <name type="scientific">Talaromyces proteolyticus</name>
    <dbReference type="NCBI Taxonomy" id="1131652"/>
    <lineage>
        <taxon>Eukaryota</taxon>
        <taxon>Fungi</taxon>
        <taxon>Dikarya</taxon>
        <taxon>Ascomycota</taxon>
        <taxon>Pezizomycotina</taxon>
        <taxon>Eurotiomycetes</taxon>
        <taxon>Eurotiomycetidae</taxon>
        <taxon>Eurotiales</taxon>
        <taxon>Trichocomaceae</taxon>
        <taxon>Talaromyces</taxon>
        <taxon>Talaromyces sect. Bacilispori</taxon>
    </lineage>
</organism>
<dbReference type="EMBL" id="JAJTJA010000005">
    <property type="protein sequence ID" value="KAH8698725.1"/>
    <property type="molecule type" value="Genomic_DNA"/>
</dbReference>
<dbReference type="InterPro" id="IPR045312">
    <property type="entry name" value="PCBER-like"/>
</dbReference>
<evidence type="ECO:0000313" key="5">
    <source>
        <dbReference type="Proteomes" id="UP001201262"/>
    </source>
</evidence>
<dbReference type="SUPFAM" id="SSF51735">
    <property type="entry name" value="NAD(P)-binding Rossmann-fold domains"/>
    <property type="match status" value="1"/>
</dbReference>
<dbReference type="PANTHER" id="PTHR47706:SF7">
    <property type="entry name" value="CIPA-LIKE, PUTATIVE (AFU_ORTHOLOGUE AFUA_1G01630)-RELATED"/>
    <property type="match status" value="1"/>
</dbReference>
<proteinExistence type="predicted"/>
<dbReference type="Pfam" id="PF05368">
    <property type="entry name" value="NmrA"/>
    <property type="match status" value="1"/>
</dbReference>
<dbReference type="RefSeq" id="XP_046073189.1">
    <property type="nucleotide sequence ID" value="XM_046218164.1"/>
</dbReference>
<dbReference type="GO" id="GO:0016491">
    <property type="term" value="F:oxidoreductase activity"/>
    <property type="evidence" value="ECO:0007669"/>
    <property type="project" value="UniProtKB-KW"/>
</dbReference>
<dbReference type="InterPro" id="IPR008030">
    <property type="entry name" value="NmrA-like"/>
</dbReference>
<evidence type="ECO:0000256" key="1">
    <source>
        <dbReference type="ARBA" id="ARBA00022857"/>
    </source>
</evidence>
<feature type="domain" description="NmrA-like" evidence="3">
    <location>
        <begin position="8"/>
        <end position="142"/>
    </location>
</feature>
<dbReference type="Gene3D" id="3.40.50.720">
    <property type="entry name" value="NAD(P)-binding Rossmann-like Domain"/>
    <property type="match status" value="1"/>
</dbReference>
<comment type="caution">
    <text evidence="4">The sequence shown here is derived from an EMBL/GenBank/DDBJ whole genome shotgun (WGS) entry which is preliminary data.</text>
</comment>
<dbReference type="InterPro" id="IPR051609">
    <property type="entry name" value="NmrA/Isoflavone_reductase-like"/>
</dbReference>
<keyword evidence="5" id="KW-1185">Reference proteome</keyword>
<accession>A0AAD4KTX9</accession>
<evidence type="ECO:0000259" key="3">
    <source>
        <dbReference type="Pfam" id="PF05368"/>
    </source>
</evidence>
<evidence type="ECO:0000313" key="4">
    <source>
        <dbReference type="EMBL" id="KAH8698725.1"/>
    </source>
</evidence>
<dbReference type="InterPro" id="IPR036291">
    <property type="entry name" value="NAD(P)-bd_dom_sf"/>
</dbReference>